<keyword evidence="5" id="KW-0812">Transmembrane</keyword>
<gene>
    <name evidence="7" type="ORF">TRICI_004031</name>
</gene>
<keyword evidence="4" id="KW-0808">Transferase</keyword>
<dbReference type="AlphaFoldDB" id="A0A642V288"/>
<keyword evidence="8" id="KW-1185">Reference proteome</keyword>
<accession>A0A642V288</accession>
<dbReference type="InterPro" id="IPR029044">
    <property type="entry name" value="Nucleotide-diphossugar_trans"/>
</dbReference>
<reference evidence="7" key="1">
    <citation type="journal article" date="2019" name="G3 (Bethesda)">
        <title>Genome Assemblies of Two Rare Opportunistic Yeast Pathogens: Diutina rugosa (syn. Candida rugosa) and Trichomonascus ciferrii (syn. Candida ciferrii).</title>
        <authorList>
            <person name="Mixao V."/>
            <person name="Saus E."/>
            <person name="Hansen A.P."/>
            <person name="Lass-Florl C."/>
            <person name="Gabaldon T."/>
        </authorList>
    </citation>
    <scope>NUCLEOTIDE SEQUENCE</scope>
    <source>
        <strain evidence="7">CBS 4856</strain>
    </source>
</reference>
<dbReference type="GO" id="GO:0005794">
    <property type="term" value="C:Golgi apparatus"/>
    <property type="evidence" value="ECO:0007669"/>
    <property type="project" value="TreeGrafter"/>
</dbReference>
<dbReference type="GO" id="GO:0000026">
    <property type="term" value="F:alpha-1,2-mannosyltransferase activity"/>
    <property type="evidence" value="ECO:0007669"/>
    <property type="project" value="TreeGrafter"/>
</dbReference>
<comment type="caution">
    <text evidence="7">The sequence shown here is derived from an EMBL/GenBank/DDBJ whole genome shotgun (WGS) entry which is preliminary data.</text>
</comment>
<evidence type="ECO:0000256" key="1">
    <source>
        <dbReference type="ARBA" id="ARBA00004606"/>
    </source>
</evidence>
<dbReference type="GO" id="GO:0000032">
    <property type="term" value="P:cell wall mannoprotein biosynthetic process"/>
    <property type="evidence" value="ECO:0007669"/>
    <property type="project" value="TreeGrafter"/>
</dbReference>
<evidence type="ECO:0000256" key="2">
    <source>
        <dbReference type="ARBA" id="ARBA00007677"/>
    </source>
</evidence>
<dbReference type="EMBL" id="SWFS01000300">
    <property type="protein sequence ID" value="KAA8910843.1"/>
    <property type="molecule type" value="Genomic_DNA"/>
</dbReference>
<dbReference type="Proteomes" id="UP000761534">
    <property type="component" value="Unassembled WGS sequence"/>
</dbReference>
<name>A0A642V288_9ASCO</name>
<dbReference type="Gene3D" id="3.90.550.10">
    <property type="entry name" value="Spore Coat Polysaccharide Biosynthesis Protein SpsA, Chain A"/>
    <property type="match status" value="1"/>
</dbReference>
<dbReference type="PANTHER" id="PTHR31121">
    <property type="entry name" value="ALPHA-1,2 MANNOSYLTRANSFERASE KTR1"/>
    <property type="match status" value="1"/>
</dbReference>
<dbReference type="GO" id="GO:0006493">
    <property type="term" value="P:protein O-linked glycosylation"/>
    <property type="evidence" value="ECO:0007669"/>
    <property type="project" value="TreeGrafter"/>
</dbReference>
<comment type="subcellular location">
    <subcellularLocation>
        <location evidence="1">Membrane</location>
        <topology evidence="1">Single-pass type II membrane protein</topology>
    </subcellularLocation>
</comment>
<evidence type="ECO:0008006" key="9">
    <source>
        <dbReference type="Google" id="ProtNLM"/>
    </source>
</evidence>
<feature type="active site" description="Nucleophile" evidence="6">
    <location>
        <position position="247"/>
    </location>
</feature>
<comment type="similarity">
    <text evidence="2">Belongs to the glycosyltransferase 15 family.</text>
</comment>
<dbReference type="SUPFAM" id="SSF53448">
    <property type="entry name" value="Nucleotide-diphospho-sugar transferases"/>
    <property type="match status" value="1"/>
</dbReference>
<dbReference type="Pfam" id="PF01793">
    <property type="entry name" value="Glyco_transf_15"/>
    <property type="match status" value="1"/>
</dbReference>
<dbReference type="VEuPathDB" id="FungiDB:TRICI_004031"/>
<sequence>MGCLWAIGSDRYYGTYSPTSLYNSTSNAGGGHTMSKSPENATFVTLARNSDLGELMNTIRSVEDRYNHRYHHDWVFLNDEPFTSNFMEVVSSLISGNVKFGLIPEEHWSYPEWINQTIAREAREEMEAQVIYGESESYRHMCRFESGFFFQHPIMQQYKYYWRIEPSIQLHCDIEYDVFRFMRETGKKYGFTITLREFEVTVASLWDVTKNFLSHNPDYVAEDNLVHFISDDAGHSYNLCHFWSNFEIADMDFWRDEPYQAYFDYLDHAGGFFYERWGDAPVHSLAVSLFMNASDIHLFDDIGYTHPPFTHCPSNPRERGLKCSCLPEQNFDWDPYSCMKVFYQQKGFQLPPEVA</sequence>
<evidence type="ECO:0000256" key="3">
    <source>
        <dbReference type="ARBA" id="ARBA00022676"/>
    </source>
</evidence>
<organism evidence="7 8">
    <name type="scientific">Trichomonascus ciferrii</name>
    <dbReference type="NCBI Taxonomy" id="44093"/>
    <lineage>
        <taxon>Eukaryota</taxon>
        <taxon>Fungi</taxon>
        <taxon>Dikarya</taxon>
        <taxon>Ascomycota</taxon>
        <taxon>Saccharomycotina</taxon>
        <taxon>Dipodascomycetes</taxon>
        <taxon>Dipodascales</taxon>
        <taxon>Trichomonascaceae</taxon>
        <taxon>Trichomonascus</taxon>
        <taxon>Trichomonascus ciferrii complex</taxon>
    </lineage>
</organism>
<dbReference type="PANTHER" id="PTHR31121:SF6">
    <property type="entry name" value="ALPHA-1,2 MANNOSYLTRANSFERASE KTR1"/>
    <property type="match status" value="1"/>
</dbReference>
<keyword evidence="3" id="KW-0328">Glycosyltransferase</keyword>
<keyword evidence="5" id="KW-0735">Signal-anchor</keyword>
<proteinExistence type="inferred from homology"/>
<dbReference type="FunFam" id="3.90.550.10:FF:000051">
    <property type="entry name" value="Alpha-1,2-mannosyltransferase (Ktr4)"/>
    <property type="match status" value="1"/>
</dbReference>
<evidence type="ECO:0000313" key="8">
    <source>
        <dbReference type="Proteomes" id="UP000761534"/>
    </source>
</evidence>
<dbReference type="InterPro" id="IPR002685">
    <property type="entry name" value="Glyco_trans_15"/>
</dbReference>
<dbReference type="GO" id="GO:0006487">
    <property type="term" value="P:protein N-linked glycosylation"/>
    <property type="evidence" value="ECO:0007669"/>
    <property type="project" value="TreeGrafter"/>
</dbReference>
<evidence type="ECO:0000256" key="5">
    <source>
        <dbReference type="ARBA" id="ARBA00022968"/>
    </source>
</evidence>
<evidence type="ECO:0000313" key="7">
    <source>
        <dbReference type="EMBL" id="KAA8910843.1"/>
    </source>
</evidence>
<dbReference type="GO" id="GO:0016020">
    <property type="term" value="C:membrane"/>
    <property type="evidence" value="ECO:0007669"/>
    <property type="project" value="UniProtKB-SubCell"/>
</dbReference>
<evidence type="ECO:0000256" key="4">
    <source>
        <dbReference type="ARBA" id="ARBA00022679"/>
    </source>
</evidence>
<evidence type="ECO:0000256" key="6">
    <source>
        <dbReference type="PIRSR" id="PIRSR018153-1"/>
    </source>
</evidence>
<protein>
    <recommendedName>
        <fullName evidence="9">Glycosyltransferase family 15 protein</fullName>
    </recommendedName>
</protein>
<dbReference type="PIRSF" id="PIRSF018153">
    <property type="entry name" value="Glyco_trans_15"/>
    <property type="match status" value="1"/>
</dbReference>
<dbReference type="OrthoDB" id="439943at2759"/>